<dbReference type="InterPro" id="IPR006683">
    <property type="entry name" value="Thioestr_dom"/>
</dbReference>
<dbReference type="Pfam" id="PF03061">
    <property type="entry name" value="4HBT"/>
    <property type="match status" value="2"/>
</dbReference>
<dbReference type="PANTHER" id="PTHR43240:SF7">
    <property type="entry name" value="BLR7284 PROTEIN"/>
    <property type="match status" value="1"/>
</dbReference>
<evidence type="ECO:0000313" key="4">
    <source>
        <dbReference type="Proteomes" id="UP000610558"/>
    </source>
</evidence>
<dbReference type="CDD" id="cd03443">
    <property type="entry name" value="PaaI_thioesterase"/>
    <property type="match status" value="2"/>
</dbReference>
<dbReference type="NCBIfam" id="TIGR00369">
    <property type="entry name" value="unchar_dom_1"/>
    <property type="match status" value="1"/>
</dbReference>
<dbReference type="GO" id="GO:0005829">
    <property type="term" value="C:cytosol"/>
    <property type="evidence" value="ECO:0007669"/>
    <property type="project" value="TreeGrafter"/>
</dbReference>
<keyword evidence="1" id="KW-0378">Hydrolase</keyword>
<dbReference type="InterPro" id="IPR003736">
    <property type="entry name" value="PAAI_dom"/>
</dbReference>
<feature type="domain" description="Thioesterase" evidence="2">
    <location>
        <begin position="56"/>
        <end position="130"/>
    </location>
</feature>
<accession>A0A927GVR6</accession>
<evidence type="ECO:0000313" key="3">
    <source>
        <dbReference type="EMBL" id="MBD2858946.1"/>
    </source>
</evidence>
<dbReference type="EMBL" id="JACXLD010000003">
    <property type="protein sequence ID" value="MBD2858946.1"/>
    <property type="molecule type" value="Genomic_DNA"/>
</dbReference>
<evidence type="ECO:0000259" key="2">
    <source>
        <dbReference type="Pfam" id="PF03061"/>
    </source>
</evidence>
<dbReference type="RefSeq" id="WP_190764260.1">
    <property type="nucleotide sequence ID" value="NZ_JACXLD010000003.1"/>
</dbReference>
<sequence length="310" mass="34114">MSVELDEVSKFSRCMVDEDTEFHFSLLGLKVIDVDRCKASMKMPYSDIIVGDPETGVIHGGPITALLDTCCGFSAASAQTHLAMTPTIDLRIDYMTSAKPGIDVIAEAEVYRNTEHVIFTRAIAHQGDRERPVAFATGTFFNLPPETFEDLRQAFDSGVLSSLRDSVQTQPEAPAELGDSEIDAQINRVPYARTLGIRALPEEGCFVLPPKRTNIGNFTLPSLHGGAISGFMELSALVAVLQKTGMESIPKVIDISVDYLRAGRFQETFSRCTINYLGRRMINVSVVAWQDDESKPIATSRVQFLVKESE</sequence>
<keyword evidence="4" id="KW-1185">Reference proteome</keyword>
<name>A0A927GVR6_9GAMM</name>
<dbReference type="Gene3D" id="3.10.129.10">
    <property type="entry name" value="Hotdog Thioesterase"/>
    <property type="match status" value="2"/>
</dbReference>
<reference evidence="3" key="1">
    <citation type="submission" date="2020-09" db="EMBL/GenBank/DDBJ databases">
        <authorList>
            <person name="Yoon J.-W."/>
        </authorList>
    </citation>
    <scope>NUCLEOTIDE SEQUENCE</scope>
    <source>
        <strain evidence="3">KMU-158</strain>
    </source>
</reference>
<dbReference type="InterPro" id="IPR029069">
    <property type="entry name" value="HotDog_dom_sf"/>
</dbReference>
<evidence type="ECO:0000256" key="1">
    <source>
        <dbReference type="ARBA" id="ARBA00022801"/>
    </source>
</evidence>
<organism evidence="3 4">
    <name type="scientific">Spongiibacter pelagi</name>
    <dbReference type="NCBI Taxonomy" id="2760804"/>
    <lineage>
        <taxon>Bacteria</taxon>
        <taxon>Pseudomonadati</taxon>
        <taxon>Pseudomonadota</taxon>
        <taxon>Gammaproteobacteria</taxon>
        <taxon>Cellvibrionales</taxon>
        <taxon>Spongiibacteraceae</taxon>
        <taxon>Spongiibacter</taxon>
    </lineage>
</organism>
<comment type="caution">
    <text evidence="3">The sequence shown here is derived from an EMBL/GenBank/DDBJ whole genome shotgun (WGS) entry which is preliminary data.</text>
</comment>
<dbReference type="AlphaFoldDB" id="A0A927GVR6"/>
<dbReference type="GO" id="GO:0061522">
    <property type="term" value="F:1,4-dihydroxy-2-naphthoyl-CoA thioesterase activity"/>
    <property type="evidence" value="ECO:0007669"/>
    <property type="project" value="TreeGrafter"/>
</dbReference>
<proteinExistence type="predicted"/>
<feature type="domain" description="Thioesterase" evidence="2">
    <location>
        <begin position="222"/>
        <end position="295"/>
    </location>
</feature>
<dbReference type="SUPFAM" id="SSF54637">
    <property type="entry name" value="Thioesterase/thiol ester dehydrase-isomerase"/>
    <property type="match status" value="2"/>
</dbReference>
<dbReference type="PANTHER" id="PTHR43240">
    <property type="entry name" value="1,4-DIHYDROXY-2-NAPHTHOYL-COA THIOESTERASE 1"/>
    <property type="match status" value="1"/>
</dbReference>
<protein>
    <submittedName>
        <fullName evidence="3">Hotdog fold thioesterase</fullName>
    </submittedName>
</protein>
<gene>
    <name evidence="3" type="ORF">IB286_07955</name>
</gene>
<dbReference type="Proteomes" id="UP000610558">
    <property type="component" value="Unassembled WGS sequence"/>
</dbReference>